<keyword evidence="1" id="KW-1133">Transmembrane helix</keyword>
<dbReference type="AlphaFoldDB" id="A0A7M2WW85"/>
<feature type="transmembrane region" description="Helical" evidence="1">
    <location>
        <begin position="44"/>
        <end position="64"/>
    </location>
</feature>
<dbReference type="Proteomes" id="UP000593765">
    <property type="component" value="Chromosome"/>
</dbReference>
<keyword evidence="1" id="KW-0472">Membrane</keyword>
<evidence type="ECO:0000313" key="2">
    <source>
        <dbReference type="EMBL" id="QOV88760.1"/>
    </source>
</evidence>
<evidence type="ECO:0000313" key="3">
    <source>
        <dbReference type="Proteomes" id="UP000593765"/>
    </source>
</evidence>
<gene>
    <name evidence="2" type="ORF">IPV69_21400</name>
</gene>
<name>A0A7M2WW85_9BACT</name>
<reference evidence="2 3" key="1">
    <citation type="submission" date="2020-10" db="EMBL/GenBank/DDBJ databases">
        <title>Wide distribution of Phycisphaera-like planctomycetes from WD2101 soil group in peatlands and genome analysis of the first cultivated representative.</title>
        <authorList>
            <person name="Dedysh S.N."/>
            <person name="Beletsky A.V."/>
            <person name="Ivanova A."/>
            <person name="Kulichevskaya I.S."/>
            <person name="Suzina N.E."/>
            <person name="Philippov D.A."/>
            <person name="Rakitin A.L."/>
            <person name="Mardanov A.V."/>
            <person name="Ravin N.V."/>
        </authorList>
    </citation>
    <scope>NUCLEOTIDE SEQUENCE [LARGE SCALE GENOMIC DNA]</scope>
    <source>
        <strain evidence="2 3">M1803</strain>
    </source>
</reference>
<accession>A0A7M2WW85</accession>
<evidence type="ECO:0000256" key="1">
    <source>
        <dbReference type="SAM" id="Phobius"/>
    </source>
</evidence>
<keyword evidence="1" id="KW-0812">Transmembrane</keyword>
<proteinExistence type="predicted"/>
<sequence>MPKTPANPPMTTWELYKKSLPRTQISILAVTLLLYVVLRPEVHVLIAVYVLLQIFGYLGVWWGLRTARRIGETEDKPSL</sequence>
<dbReference type="KEGG" id="hbs:IPV69_21400"/>
<protein>
    <submittedName>
        <fullName evidence="2">Uncharacterized protein</fullName>
    </submittedName>
</protein>
<organism evidence="2 3">
    <name type="scientific">Humisphaera borealis</name>
    <dbReference type="NCBI Taxonomy" id="2807512"/>
    <lineage>
        <taxon>Bacteria</taxon>
        <taxon>Pseudomonadati</taxon>
        <taxon>Planctomycetota</taxon>
        <taxon>Phycisphaerae</taxon>
        <taxon>Tepidisphaerales</taxon>
        <taxon>Tepidisphaeraceae</taxon>
        <taxon>Humisphaera</taxon>
    </lineage>
</organism>
<dbReference type="RefSeq" id="WP_206291763.1">
    <property type="nucleotide sequence ID" value="NZ_CP063458.1"/>
</dbReference>
<dbReference type="EMBL" id="CP063458">
    <property type="protein sequence ID" value="QOV88760.1"/>
    <property type="molecule type" value="Genomic_DNA"/>
</dbReference>
<keyword evidence="3" id="KW-1185">Reference proteome</keyword>